<protein>
    <submittedName>
        <fullName evidence="1">9665_t:CDS:1</fullName>
    </submittedName>
</protein>
<keyword evidence="2" id="KW-1185">Reference proteome</keyword>
<sequence>MGLGVLRNKLFKDDMNLMPLPLPKEVFGIENSKTVDGLEIFDRKINEHDPVPENQRFLCARDFTEAYLTKRVTPLQICEKLIDKINRSCSEACDPPLYGMCQYHRDDIIAQAEASTSRYNQDESLGPLDGVPVAIKDELDVMGYETRVGTSFLNKENPALKDAFLVKKLRDQGAIIIGKTNMHEIGFGITTNNPSVHTTRNPYNTNYYCGGSSGGSACVVSSGLCPIAIGGDGGGSIRIPSSFCGIYGLKPTCGRISLTGYCVVGPMAACVDDLALAYYDPKTLHQPSPTLHGLYLTNTLSDLKIGIFSAWNRQVVDPTITTALHTFINEFKLRGAEFVEIDIPELDDARIAHMITIASEICSAINGYKDSLSLLSLPNRVNISTYGNMNASDYIKAQQVRTRMMRNISVVFSGVDLILTPTCAITAPPIYPRALKYGELDSTVMSDGIRFTSLANFIGIPAITVPAGYNDKGLPVGLQFMAKWYDEATLLRIAKVSEEILGSKRRRPADRYWFGDLLNSF</sequence>
<dbReference type="EMBL" id="CAJVPM010000808">
    <property type="protein sequence ID" value="CAG8452533.1"/>
    <property type="molecule type" value="Genomic_DNA"/>
</dbReference>
<comment type="caution">
    <text evidence="1">The sequence shown here is derived from an EMBL/GenBank/DDBJ whole genome shotgun (WGS) entry which is preliminary data.</text>
</comment>
<feature type="non-terminal residue" evidence="1">
    <location>
        <position position="1"/>
    </location>
</feature>
<reference evidence="1" key="1">
    <citation type="submission" date="2021-06" db="EMBL/GenBank/DDBJ databases">
        <authorList>
            <person name="Kallberg Y."/>
            <person name="Tangrot J."/>
            <person name="Rosling A."/>
        </authorList>
    </citation>
    <scope>NUCLEOTIDE SEQUENCE</scope>
    <source>
        <strain evidence="1">AU212A</strain>
    </source>
</reference>
<organism evidence="1 2">
    <name type="scientific">Scutellospora calospora</name>
    <dbReference type="NCBI Taxonomy" id="85575"/>
    <lineage>
        <taxon>Eukaryota</taxon>
        <taxon>Fungi</taxon>
        <taxon>Fungi incertae sedis</taxon>
        <taxon>Mucoromycota</taxon>
        <taxon>Glomeromycotina</taxon>
        <taxon>Glomeromycetes</taxon>
        <taxon>Diversisporales</taxon>
        <taxon>Gigasporaceae</taxon>
        <taxon>Scutellospora</taxon>
    </lineage>
</organism>
<evidence type="ECO:0000313" key="1">
    <source>
        <dbReference type="EMBL" id="CAG8452533.1"/>
    </source>
</evidence>
<accession>A0ACA9K6I4</accession>
<gene>
    <name evidence="1" type="ORF">SCALOS_LOCUS1249</name>
</gene>
<dbReference type="Proteomes" id="UP000789860">
    <property type="component" value="Unassembled WGS sequence"/>
</dbReference>
<evidence type="ECO:0000313" key="2">
    <source>
        <dbReference type="Proteomes" id="UP000789860"/>
    </source>
</evidence>
<proteinExistence type="predicted"/>
<name>A0ACA9K6I4_9GLOM</name>